<feature type="region of interest" description="Disordered" evidence="1">
    <location>
        <begin position="1"/>
        <end position="45"/>
    </location>
</feature>
<comment type="caution">
    <text evidence="2">The sequence shown here is derived from an EMBL/GenBank/DDBJ whole genome shotgun (WGS) entry which is preliminary data.</text>
</comment>
<dbReference type="VEuPathDB" id="FungiDB:RhiirA1_401745"/>
<dbReference type="AlphaFoldDB" id="A0A2N0NNQ5"/>
<reference evidence="2 3" key="1">
    <citation type="submission" date="2016-04" db="EMBL/GenBank/DDBJ databases">
        <title>Genome analyses suggest a sexual origin of heterokaryosis in a supposedly ancient asexual fungus.</title>
        <authorList>
            <person name="Ropars J."/>
            <person name="Sedzielewska K."/>
            <person name="Noel J."/>
            <person name="Charron P."/>
            <person name="Farinelli L."/>
            <person name="Marton T."/>
            <person name="Kruger M."/>
            <person name="Pelin A."/>
            <person name="Brachmann A."/>
            <person name="Corradi N."/>
        </authorList>
    </citation>
    <scope>NUCLEOTIDE SEQUENCE [LARGE SCALE GENOMIC DNA]</scope>
    <source>
        <strain evidence="2 3">A5</strain>
    </source>
</reference>
<gene>
    <name evidence="2" type="ORF">RhiirA5_435218</name>
</gene>
<dbReference type="GO" id="GO:0003676">
    <property type="term" value="F:nucleic acid binding"/>
    <property type="evidence" value="ECO:0007669"/>
    <property type="project" value="InterPro"/>
</dbReference>
<feature type="compositionally biased region" description="Polar residues" evidence="1">
    <location>
        <begin position="32"/>
        <end position="45"/>
    </location>
</feature>
<dbReference type="EMBL" id="LLXJ01004056">
    <property type="protein sequence ID" value="PKB96220.1"/>
    <property type="molecule type" value="Genomic_DNA"/>
</dbReference>
<dbReference type="InterPro" id="IPR035979">
    <property type="entry name" value="RBD_domain_sf"/>
</dbReference>
<reference evidence="2 3" key="2">
    <citation type="submission" date="2017-09" db="EMBL/GenBank/DDBJ databases">
        <title>Extensive intraspecific genome diversity in a model arbuscular mycorrhizal fungus.</title>
        <authorList>
            <person name="Chen E.C."/>
            <person name="Morin E."/>
            <person name="Beaudet D."/>
            <person name="Noel J."/>
            <person name="Ndikumana S."/>
            <person name="Charron P."/>
            <person name="St-Onge C."/>
            <person name="Giorgi J."/>
            <person name="Grigoriev I.V."/>
            <person name="Roux C."/>
            <person name="Martin F.M."/>
            <person name="Corradi N."/>
        </authorList>
    </citation>
    <scope>NUCLEOTIDE SEQUENCE [LARGE SCALE GENOMIC DNA]</scope>
    <source>
        <strain evidence="2 3">A5</strain>
    </source>
</reference>
<sequence length="715" mass="79564">MTTPPAPSVINPDIPPPPCPDTSAPSGDRPLSPTNTAGMPNKCSHTVSDDAMNVDITSPSAPASNLISTIPPGLPVNRVPVITQPPPTNTSLDDAAAIKSSPSRFHAAAYLRDTPVAFKEKFTTNRAMCDKVDRALSQYSSYGSRAHCEGSGNNKRILVFFFVQDDHTACVQSPCADLLDLVFTLYLPADARHSDEEKSLFVTDIPLFLNEIQIRQTFSRYGDPYAYLNFASFESLEAAKELTIAFRNKGLTWHSPDEAKNLCHVCGRHGCSPSPIARTSHSEASPSQRKSHANAQLGSNFKEIAKQLKDLDEKVNWMEYSITDHDYCIKELESMMNYDGPRDDSPSYVPNSYSNDAGWDYHQDIDDNNNNNSSFSSTLANPNFSIMDTSPDASFFTLNPNSIFSSRHAPLPNRVNLGGSPNDSSRLCQEISSVSHTQQNLSNHMMGGSQGLRPPDSALNLQSLSPSSPTQIFDTSLINLIENLTFLIFYELLPGRQNVFIIGAYIPPSSGLNNRLISEYHSTLISWITAACSTGAHVLLEGDLNAEFDSYLKNILDLNISSPVNSLFRYLYSHQFDDLCAFDSTSSLLPLRLRFRTEFNIHAALPEQKILFIAEVDSGLKKFIPLNEPQAIPFELQPIVHLSHKLDHYISSLFNKFSISDLYSSWNQFFPSFYNDFIDLFPDQNVFIDVLPTPITIYSVFISSHLHFSMFLKKF</sequence>
<dbReference type="VEuPathDB" id="FungiDB:RhiirFUN_024632"/>
<name>A0A2N0NNQ5_9GLOM</name>
<feature type="region of interest" description="Disordered" evidence="1">
    <location>
        <begin position="276"/>
        <end position="296"/>
    </location>
</feature>
<evidence type="ECO:0000256" key="1">
    <source>
        <dbReference type="SAM" id="MobiDB-lite"/>
    </source>
</evidence>
<evidence type="ECO:0000313" key="3">
    <source>
        <dbReference type="Proteomes" id="UP000232722"/>
    </source>
</evidence>
<protein>
    <recommendedName>
        <fullName evidence="4">RRM domain-containing protein</fullName>
    </recommendedName>
</protein>
<dbReference type="Proteomes" id="UP000232722">
    <property type="component" value="Unassembled WGS sequence"/>
</dbReference>
<dbReference type="VEuPathDB" id="FungiDB:RhiirA1_476404"/>
<proteinExistence type="predicted"/>
<dbReference type="SUPFAM" id="SSF54928">
    <property type="entry name" value="RNA-binding domain, RBD"/>
    <property type="match status" value="1"/>
</dbReference>
<feature type="compositionally biased region" description="Pro residues" evidence="1">
    <location>
        <begin position="1"/>
        <end position="20"/>
    </location>
</feature>
<organism evidence="2 3">
    <name type="scientific">Rhizophagus irregularis</name>
    <dbReference type="NCBI Taxonomy" id="588596"/>
    <lineage>
        <taxon>Eukaryota</taxon>
        <taxon>Fungi</taxon>
        <taxon>Fungi incertae sedis</taxon>
        <taxon>Mucoromycota</taxon>
        <taxon>Glomeromycotina</taxon>
        <taxon>Glomeromycetes</taxon>
        <taxon>Glomerales</taxon>
        <taxon>Glomeraceae</taxon>
        <taxon>Rhizophagus</taxon>
    </lineage>
</organism>
<dbReference type="VEuPathDB" id="FungiDB:FUN_024251"/>
<evidence type="ECO:0008006" key="4">
    <source>
        <dbReference type="Google" id="ProtNLM"/>
    </source>
</evidence>
<dbReference type="VEuPathDB" id="FungiDB:RhiirFUN_002268"/>
<dbReference type="CDD" id="cd00590">
    <property type="entry name" value="RRM_SF"/>
    <property type="match status" value="1"/>
</dbReference>
<feature type="compositionally biased region" description="Polar residues" evidence="1">
    <location>
        <begin position="277"/>
        <end position="296"/>
    </location>
</feature>
<evidence type="ECO:0000313" key="2">
    <source>
        <dbReference type="EMBL" id="PKB96220.1"/>
    </source>
</evidence>
<accession>A0A2N0NNQ5</accession>
<dbReference type="VEuPathDB" id="FungiDB:RhiirA1_478616"/>